<keyword evidence="10 18" id="KW-0675">Receptor</keyword>
<evidence type="ECO:0000313" key="19">
    <source>
        <dbReference type="Proteomes" id="UP000254258"/>
    </source>
</evidence>
<dbReference type="Proteomes" id="UP000254258">
    <property type="component" value="Unassembled WGS sequence"/>
</dbReference>
<evidence type="ECO:0000256" key="9">
    <source>
        <dbReference type="ARBA" id="ARBA00023136"/>
    </source>
</evidence>
<reference evidence="18 19" key="1">
    <citation type="submission" date="2018-07" db="EMBL/GenBank/DDBJ databases">
        <title>Dyella monticola sp. nov. and Dyella psychrodurans sp. nov. isolated from monsoon evergreen broad-leaved forest soil of Dinghu Mountain, China.</title>
        <authorList>
            <person name="Gao Z."/>
            <person name="Qiu L."/>
        </authorList>
    </citation>
    <scope>NUCLEOTIDE SEQUENCE [LARGE SCALE GENOMIC DNA]</scope>
    <source>
        <strain evidence="18 19">4G-K06</strain>
    </source>
</reference>
<evidence type="ECO:0000256" key="1">
    <source>
        <dbReference type="ARBA" id="ARBA00004571"/>
    </source>
</evidence>
<keyword evidence="9 12" id="KW-0472">Membrane</keyword>
<gene>
    <name evidence="18" type="ORF">DWU98_01955</name>
</gene>
<dbReference type="PANTHER" id="PTHR32552">
    <property type="entry name" value="FERRICHROME IRON RECEPTOR-RELATED"/>
    <property type="match status" value="1"/>
</dbReference>
<dbReference type="CDD" id="cd01347">
    <property type="entry name" value="ligand_gated_channel"/>
    <property type="match status" value="1"/>
</dbReference>
<dbReference type="Pfam" id="PF00593">
    <property type="entry name" value="TonB_dep_Rec_b-barrel"/>
    <property type="match status" value="1"/>
</dbReference>
<proteinExistence type="inferred from homology"/>
<feature type="signal peptide" evidence="15">
    <location>
        <begin position="1"/>
        <end position="26"/>
    </location>
</feature>
<evidence type="ECO:0000256" key="3">
    <source>
        <dbReference type="ARBA" id="ARBA00022448"/>
    </source>
</evidence>
<comment type="subcellular location">
    <subcellularLocation>
        <location evidence="1 12">Cell outer membrane</location>
        <topology evidence="1 12">Multi-pass membrane protein</topology>
    </subcellularLocation>
</comment>
<keyword evidence="4 12" id="KW-1134">Transmembrane beta strand</keyword>
<dbReference type="InterPro" id="IPR000531">
    <property type="entry name" value="Beta-barrel_TonB"/>
</dbReference>
<dbReference type="InterPro" id="IPR010105">
    <property type="entry name" value="TonB_sidphr_rcpt"/>
</dbReference>
<evidence type="ECO:0000256" key="10">
    <source>
        <dbReference type="ARBA" id="ARBA00023170"/>
    </source>
</evidence>
<keyword evidence="8 13" id="KW-0798">TonB box</keyword>
<dbReference type="InterPro" id="IPR012910">
    <property type="entry name" value="Plug_dom"/>
</dbReference>
<dbReference type="AlphaFoldDB" id="A0A370X907"/>
<protein>
    <submittedName>
        <fullName evidence="18">TonB-dependent siderophore receptor</fullName>
    </submittedName>
</protein>
<dbReference type="SUPFAM" id="SSF56935">
    <property type="entry name" value="Porins"/>
    <property type="match status" value="1"/>
</dbReference>
<feature type="compositionally biased region" description="Low complexity" evidence="14">
    <location>
        <begin position="31"/>
        <end position="46"/>
    </location>
</feature>
<keyword evidence="19" id="KW-1185">Reference proteome</keyword>
<evidence type="ECO:0000256" key="12">
    <source>
        <dbReference type="PROSITE-ProRule" id="PRU01360"/>
    </source>
</evidence>
<organism evidence="18 19">
    <name type="scientific">Dyella monticola</name>
    <dbReference type="NCBI Taxonomy" id="1927958"/>
    <lineage>
        <taxon>Bacteria</taxon>
        <taxon>Pseudomonadati</taxon>
        <taxon>Pseudomonadota</taxon>
        <taxon>Gammaproteobacteria</taxon>
        <taxon>Lysobacterales</taxon>
        <taxon>Rhodanobacteraceae</taxon>
        <taxon>Dyella</taxon>
    </lineage>
</organism>
<evidence type="ECO:0000313" key="18">
    <source>
        <dbReference type="EMBL" id="RDS84751.1"/>
    </source>
</evidence>
<dbReference type="Pfam" id="PF07715">
    <property type="entry name" value="Plug"/>
    <property type="match status" value="1"/>
</dbReference>
<feature type="region of interest" description="Disordered" evidence="14">
    <location>
        <begin position="27"/>
        <end position="56"/>
    </location>
</feature>
<dbReference type="InterPro" id="IPR037066">
    <property type="entry name" value="Plug_dom_sf"/>
</dbReference>
<feature type="compositionally biased region" description="Polar residues" evidence="14">
    <location>
        <begin position="47"/>
        <end position="56"/>
    </location>
</feature>
<dbReference type="GO" id="GO:0015344">
    <property type="term" value="F:siderophore uptake transmembrane transporter activity"/>
    <property type="evidence" value="ECO:0007669"/>
    <property type="project" value="TreeGrafter"/>
</dbReference>
<dbReference type="EMBL" id="QRBE01000001">
    <property type="protein sequence ID" value="RDS84751.1"/>
    <property type="molecule type" value="Genomic_DNA"/>
</dbReference>
<evidence type="ECO:0000256" key="13">
    <source>
        <dbReference type="RuleBase" id="RU003357"/>
    </source>
</evidence>
<evidence type="ECO:0000256" key="14">
    <source>
        <dbReference type="SAM" id="MobiDB-lite"/>
    </source>
</evidence>
<keyword evidence="6 15" id="KW-0732">Signal</keyword>
<evidence type="ECO:0000259" key="16">
    <source>
        <dbReference type="Pfam" id="PF00593"/>
    </source>
</evidence>
<keyword evidence="3 12" id="KW-0813">Transport</keyword>
<sequence length="734" mass="80042">MPANFRVSPLHAALLVALSLPATTHAQTNTGASDSAGSPTSSASQGDTNTSKPQTLSSVHVTGSIVGNDYDSDVSTVGAKVPTSLRDIPQTVVVVNRDLLDAQGATSLQDALRNVPGITIGGAEGGQIGNNINLRGFTARTDIYLDGFRDPGQYYRDIFDLDAVEVLKGPSSMLFGRGSTGGVINQVTKEPQLNPFGQITATAGTSDRYRMTADFNQPLSNTAAMRVNVYGQDMHTTRDVQKNQDAGIAPSLRFGIGTPTQITLSALVQRNHDMPDYGLPPINGHPADVNYKNWYGLTDDRTNQSVNEFNARLEHAFSDQVKLRTQLMYSQYDTDARETAANSVVTNTGVTLNKTLGNPTDLPLQDLYVQLASHDRVIHDTILDSQTDLTTQFDTGSLQHTLVSGVELARETYNNQGYTRNGLPLLSLLDPVQEATPSNVTTTVGNYAQSVGKTAAVYANDTIRLNDQWMVVAGVRRDEFDAHISNTVSLPAYAQQTVYFTSVRGGVIYQPDEKQSYYVSYGTSFDPSLEQLTLTSGTQDLAPEKNRSYEIGGKWNLIDDVLAINAALYNLEQTNARSETSSGEYTLDGNIRVRGAEFGMVGHLTKNWQVFSGYSYMDGRIVKAVDGTQGNVPANTPRNTFTTWTTYRFAEHWEAGGGPTYMSQRYAANTDTVGVGGYTRWDATMAYHQSSYDIRLNVLNLANKRYFDALIQSDGGRSVPGIGRTEMVTFTYKF</sequence>
<evidence type="ECO:0000256" key="6">
    <source>
        <dbReference type="ARBA" id="ARBA00022729"/>
    </source>
</evidence>
<accession>A0A370X907</accession>
<comment type="similarity">
    <text evidence="2 12 13">Belongs to the TonB-dependent receptor family.</text>
</comment>
<dbReference type="PANTHER" id="PTHR32552:SF83">
    <property type="entry name" value="BLR3904 PROTEIN"/>
    <property type="match status" value="1"/>
</dbReference>
<evidence type="ECO:0000256" key="4">
    <source>
        <dbReference type="ARBA" id="ARBA00022452"/>
    </source>
</evidence>
<dbReference type="InterPro" id="IPR036942">
    <property type="entry name" value="Beta-barrel_TonB_sf"/>
</dbReference>
<dbReference type="GO" id="GO:0038023">
    <property type="term" value="F:signaling receptor activity"/>
    <property type="evidence" value="ECO:0007669"/>
    <property type="project" value="InterPro"/>
</dbReference>
<dbReference type="InterPro" id="IPR039426">
    <property type="entry name" value="TonB-dep_rcpt-like"/>
</dbReference>
<comment type="caution">
    <text evidence="18">The sequence shown here is derived from an EMBL/GenBank/DDBJ whole genome shotgun (WGS) entry which is preliminary data.</text>
</comment>
<dbReference type="GO" id="GO:0009279">
    <property type="term" value="C:cell outer membrane"/>
    <property type="evidence" value="ECO:0007669"/>
    <property type="project" value="UniProtKB-SubCell"/>
</dbReference>
<evidence type="ECO:0000256" key="15">
    <source>
        <dbReference type="SAM" id="SignalP"/>
    </source>
</evidence>
<dbReference type="PROSITE" id="PS52016">
    <property type="entry name" value="TONB_DEPENDENT_REC_3"/>
    <property type="match status" value="1"/>
</dbReference>
<keyword evidence="5 12" id="KW-0812">Transmembrane</keyword>
<dbReference type="RefSeq" id="WP_115493778.1">
    <property type="nucleotide sequence ID" value="NZ_QRBE01000001.1"/>
</dbReference>
<evidence type="ECO:0000256" key="2">
    <source>
        <dbReference type="ARBA" id="ARBA00009810"/>
    </source>
</evidence>
<dbReference type="FunFam" id="2.170.130.10:FF:000001">
    <property type="entry name" value="Catecholate siderophore TonB-dependent receptor"/>
    <property type="match status" value="1"/>
</dbReference>
<keyword evidence="7" id="KW-0406">Ion transport</keyword>
<feature type="domain" description="TonB-dependent receptor plug" evidence="17">
    <location>
        <begin position="85"/>
        <end position="183"/>
    </location>
</feature>
<feature type="domain" description="TonB-dependent receptor-like beta-barrel" evidence="16">
    <location>
        <begin position="262"/>
        <end position="701"/>
    </location>
</feature>
<dbReference type="Gene3D" id="2.40.170.20">
    <property type="entry name" value="TonB-dependent receptor, beta-barrel domain"/>
    <property type="match status" value="1"/>
</dbReference>
<name>A0A370X907_9GAMM</name>
<keyword evidence="11 12" id="KW-0998">Cell outer membrane</keyword>
<dbReference type="NCBIfam" id="TIGR01783">
    <property type="entry name" value="TonB-siderophor"/>
    <property type="match status" value="1"/>
</dbReference>
<evidence type="ECO:0000259" key="17">
    <source>
        <dbReference type="Pfam" id="PF07715"/>
    </source>
</evidence>
<evidence type="ECO:0000256" key="5">
    <source>
        <dbReference type="ARBA" id="ARBA00022692"/>
    </source>
</evidence>
<evidence type="ECO:0000256" key="7">
    <source>
        <dbReference type="ARBA" id="ARBA00023065"/>
    </source>
</evidence>
<dbReference type="OrthoDB" id="9790771at2"/>
<evidence type="ECO:0000256" key="11">
    <source>
        <dbReference type="ARBA" id="ARBA00023237"/>
    </source>
</evidence>
<dbReference type="GO" id="GO:0015891">
    <property type="term" value="P:siderophore transport"/>
    <property type="evidence" value="ECO:0007669"/>
    <property type="project" value="InterPro"/>
</dbReference>
<evidence type="ECO:0000256" key="8">
    <source>
        <dbReference type="ARBA" id="ARBA00023077"/>
    </source>
</evidence>
<dbReference type="Gene3D" id="2.170.130.10">
    <property type="entry name" value="TonB-dependent receptor, plug domain"/>
    <property type="match status" value="1"/>
</dbReference>
<feature type="chain" id="PRO_5016993323" evidence="15">
    <location>
        <begin position="27"/>
        <end position="734"/>
    </location>
</feature>